<evidence type="ECO:0000259" key="1">
    <source>
        <dbReference type="SMART" id="SM00181"/>
    </source>
</evidence>
<dbReference type="InterPro" id="IPR009030">
    <property type="entry name" value="Growth_fac_rcpt_cys_sf"/>
</dbReference>
<feature type="domain" description="EGF-like" evidence="1">
    <location>
        <begin position="1658"/>
        <end position="1704"/>
    </location>
</feature>
<dbReference type="SMART" id="SM00181">
    <property type="entry name" value="EGF"/>
    <property type="match status" value="15"/>
</dbReference>
<feature type="domain" description="EGF-like" evidence="1">
    <location>
        <begin position="1764"/>
        <end position="1810"/>
    </location>
</feature>
<feature type="domain" description="EGF-like" evidence="1">
    <location>
        <begin position="2029"/>
        <end position="2074"/>
    </location>
</feature>
<accession>A0A6C0DA66</accession>
<feature type="domain" description="EGF-like" evidence="1">
    <location>
        <begin position="966"/>
        <end position="1015"/>
    </location>
</feature>
<feature type="domain" description="EGF-like" evidence="1">
    <location>
        <begin position="1340"/>
        <end position="1386"/>
    </location>
</feature>
<protein>
    <recommendedName>
        <fullName evidence="1">EGF-like domain-containing protein</fullName>
    </recommendedName>
</protein>
<feature type="domain" description="EGF-like" evidence="1">
    <location>
        <begin position="1298"/>
        <end position="1333"/>
    </location>
</feature>
<feature type="domain" description="EGF-like" evidence="1">
    <location>
        <begin position="1828"/>
        <end position="1863"/>
    </location>
</feature>
<dbReference type="EMBL" id="MN739564">
    <property type="protein sequence ID" value="QHT13260.1"/>
    <property type="molecule type" value="Genomic_DNA"/>
</dbReference>
<feature type="domain" description="EGF-like" evidence="1">
    <location>
        <begin position="1446"/>
        <end position="1492"/>
    </location>
</feature>
<feature type="domain" description="EGF-like" evidence="1">
    <location>
        <begin position="1543"/>
        <end position="1581"/>
    </location>
</feature>
<evidence type="ECO:0000313" key="2">
    <source>
        <dbReference type="EMBL" id="QHT13260.1"/>
    </source>
</evidence>
<feature type="domain" description="EGF-like" evidence="1">
    <location>
        <begin position="1976"/>
        <end position="2022"/>
    </location>
</feature>
<sequence length="2127" mass="229019">MIITIIIIFIVLTVSIFAYTSKINANNKILNNKVPNNKILGNKLSDTNLIYSSKPNKYIPDMDINIASTFNDCTDGLFDNNNCILTIDSDVIINKPLQLNTCISGIFTDQGCKENIIPTEINNVVNLLNDCTDGILNNNSCIQTDIPINLTNKAQLFNNCISGTLTDTGCVQSKDPIIIDNNGDVYNDCIEGILTESGCKQIIEPTEKINSPQTLNDCTTGSFTGSSCKQSTIPDEVTNIMKEYGDCTDGIFTGSNCKQTIIPTEIVNTAKAFGDCTAGLLTGSGCKQSSVPTEIVNTAKAFGDCTAGLFTGSGCKQSSVPTEIVNAAKVFGDCTAGIFTGSGCKQSSVPTEIVNAAKAFGDCTAGIFTGSGCKQSSVPTEIVNAAKAFGDCTAGIFTGSGCKQSSVPTEIVNTAKAFGDCTAGIFTGSGCKQSSVPTEIVNAAKAFGDCTAGIFTGSGCKQSSVPTEIVNAAKAFGDCTAGIFTGSGCKQSSVPTEIVNAAKAFGDCTAGIFTGSGCKQSNIPTEIVNTAKAFGDCTAGIFTGSGCKQSSVPTEIVNAAKAFGDCTAGIFTGSGCKQSNVPTEIVNTAKAFGDCTAGIFTGSGCKQSSVPTEIVNAAKTFGDCTAGIFTGSGCKQLNNFSFGTLISDIQKYIPNLPSQCPANYSTNGTTICSYNDSTLVKPVNRGTCDTNYIFDGAITCNARSAFNTPDLGSTPDQCPADYNLFGGTCYSTTCNTGYKYNGQLSCNRDDKPLGVSIAKKSWTAPYKSERNCTGYDQVCAGNTCLATGGECWSWWTGWRKSQLKTACNPINWCGNRTAWTCTNGACNSWESCGDDYTQLGGLCTAKTRFYCDDDRNDIDGLCYPRCPNNYSYGTDRLPTFCIPNGADRLITTYAQTNTKKPTCSSNKEQIESLCYLKCPAGYSRNGLTCLPPRGLSYTAQDQGCPTGYNKVLPTDLTCVRNTTPATCKTTEDPVLGGTLCLNKCPTGYTRSTTDYTKCIATCPSGFTIDSNNNCQPNLKPAIVNTCLSGQILVGTLCTNICTSTITQNCININCPSGNTFNVTTNSCELITIANKCISGQIKIDNKCFDPCASGSFMSLSGNCIPNCQTGYSYNQSTKACELLSSANKCISGQIQIDNKCFDPCASGSFMSLSGNCIPNCQFGYSYNWSNKTCELISSANKCIAGQIQLGNQCFDSCRSGYFMSLSGNCIQNCQPGYVYNQTSKACELISSANKCISGQIQIDNKCFDPCASGYFMSLSGNCILNCQTGYSYNQTNKACELISSANKCISGQIQIDNKCFDPCQSGYFMSLSGNCIQNCQTGYSYNWSSKACELISSANKCISGQIQINNKCFDQCISGYFMSLSGNCIQNCQLGYVYNQTSKACELISSANKCISGQVQIDNKCFDPCSTGYFMSLSGNCIPNCQLGYVYNQTSKACELISSANKCISGQVQIDNKCFDQCISGYFMSLSGNCIPNCQTGYSYNWSSKACELLSSANKCISGQIQIDNKCFNPCSTGYFMSLSGNCIPNCQTGYSYNWSSKACELLSSANKCINGQVQIDNKCFDACAAGYFMSLSGNCIPNCQTGYSYNWSSKACELISSANKCISGQVQINNKCFDQCISGYFMSLSGNCIQNCQLGYVYNQTSKGCELISSANKCISGQVQINNKCFDQCQSGYFMSLSGNCIPNCQSGYTYNWSNKACELLSSANKCISGQVEINNRCFDECASGYFMSLSGNCIPNCQSGYTYNWSTKQCELFTPSNKCITGQVEIDNKCFDQCISGYFMSLSGNCIPNCQTGYIYNWTTKECELFTSPDKCKKNQIQIDNNCFDPCESGYFMSLSGNCIANCTNGYAYNKINKVCELIIPPDKCRIGQTQIGDKCFVNCKTGFFMDPSGNCIQNCTSGYNYNQTKQKCEFISLPDTCNPRQVKIDNKCFDACLSGYFMDQTGNCIQNCKENYIFNKLTYVCELIKQPDKCAPGQTKIGNNCFMNCISGYFMSLSGNCIENCKLGYTYNNKTKLCEKINLYDSCTSNQTQIGNKCFTNCISGTIMDKKGNCIKCLPNYIYNENTNKCELTTLPDKCADGFTQIDNKCFSNCKLGYFMNLSGNCVQNCLPGMKYDNITQECI</sequence>
<name>A0A6C0DA66_9ZZZZ</name>
<organism evidence="2">
    <name type="scientific">viral metagenome</name>
    <dbReference type="NCBI Taxonomy" id="1070528"/>
    <lineage>
        <taxon>unclassified sequences</taxon>
        <taxon>metagenomes</taxon>
        <taxon>organismal metagenomes</taxon>
    </lineage>
</organism>
<feature type="domain" description="EGF-like" evidence="1">
    <location>
        <begin position="1139"/>
        <end position="1174"/>
    </location>
</feature>
<dbReference type="InterPro" id="IPR000742">
    <property type="entry name" value="EGF"/>
</dbReference>
<dbReference type="Gene3D" id="2.10.220.10">
    <property type="entry name" value="Hormone Receptor, Insulin-like Growth Factor Receptor 1, Chain A, domain 2"/>
    <property type="match status" value="7"/>
</dbReference>
<feature type="domain" description="EGF-like" evidence="1">
    <location>
        <begin position="1086"/>
        <end position="1121"/>
    </location>
</feature>
<dbReference type="SUPFAM" id="SSF57184">
    <property type="entry name" value="Growth factor receptor domain"/>
    <property type="match status" value="8"/>
</dbReference>
<feature type="domain" description="EGF-like" evidence="1">
    <location>
        <begin position="1605"/>
        <end position="1651"/>
    </location>
</feature>
<reference evidence="2" key="1">
    <citation type="journal article" date="2020" name="Nature">
        <title>Giant virus diversity and host interactions through global metagenomics.</title>
        <authorList>
            <person name="Schulz F."/>
            <person name="Roux S."/>
            <person name="Paez-Espino D."/>
            <person name="Jungbluth S."/>
            <person name="Walsh D.A."/>
            <person name="Denef V.J."/>
            <person name="McMahon K.D."/>
            <person name="Konstantinidis K.T."/>
            <person name="Eloe-Fadrosh E.A."/>
            <person name="Kyrpides N.C."/>
            <person name="Woyke T."/>
        </authorList>
    </citation>
    <scope>NUCLEOTIDE SEQUENCE</scope>
    <source>
        <strain evidence="2">GVMAG-M-3300023174-131</strain>
    </source>
</reference>
<feature type="domain" description="EGF-like" evidence="1">
    <location>
        <begin position="1245"/>
        <end position="1280"/>
    </location>
</feature>
<feature type="domain" description="EGF-like" evidence="1">
    <location>
        <begin position="1181"/>
        <end position="1227"/>
    </location>
</feature>
<proteinExistence type="predicted"/>